<organism evidence="1">
    <name type="scientific">Bactrocera dorsalis</name>
    <name type="common">Oriental fruit fly</name>
    <name type="synonym">Dacus dorsalis</name>
    <dbReference type="NCBI Taxonomy" id="27457"/>
    <lineage>
        <taxon>Eukaryota</taxon>
        <taxon>Metazoa</taxon>
        <taxon>Ecdysozoa</taxon>
        <taxon>Arthropoda</taxon>
        <taxon>Hexapoda</taxon>
        <taxon>Insecta</taxon>
        <taxon>Pterygota</taxon>
        <taxon>Neoptera</taxon>
        <taxon>Endopterygota</taxon>
        <taxon>Diptera</taxon>
        <taxon>Brachycera</taxon>
        <taxon>Muscomorpha</taxon>
        <taxon>Tephritoidea</taxon>
        <taxon>Tephritidae</taxon>
        <taxon>Bactrocera</taxon>
        <taxon>Bactrocera</taxon>
    </lineage>
</organism>
<sequence>MLPAVDCCGNRLSIVDCRLTVGFDDLRPPTHSLAQCNATQVKSAQRVDQRSALAVAAGNQACNFESISENHQSFVGKCINRCQSYKRTFTARGHACAIFITPPTQAPPQ</sequence>
<protein>
    <submittedName>
        <fullName evidence="1">Uncharacterized protein</fullName>
    </submittedName>
</protein>
<dbReference type="AlphaFoldDB" id="A0A034WRA6"/>
<dbReference type="EMBL" id="GAKP01002669">
    <property type="protein sequence ID" value="JAC56283.1"/>
    <property type="molecule type" value="Transcribed_RNA"/>
</dbReference>
<reference evidence="1" key="1">
    <citation type="journal article" date="2014" name="BMC Genomics">
        <title>Characterizing the developmental transcriptome of the oriental fruit fly, Bactrocera dorsalis (Diptera: Tephritidae) through comparative genomic analysis with Drosophila melanogaster utilizing modENCODE datasets.</title>
        <authorList>
            <person name="Geib S.M."/>
            <person name="Calla B."/>
            <person name="Hall B."/>
            <person name="Hou S."/>
            <person name="Manoukis N.C."/>
        </authorList>
    </citation>
    <scope>NUCLEOTIDE SEQUENCE</scope>
    <source>
        <strain evidence="1">Punador</strain>
    </source>
</reference>
<accession>A0A034WRA6</accession>
<name>A0A034WRA6_BACDO</name>
<evidence type="ECO:0000313" key="1">
    <source>
        <dbReference type="EMBL" id="JAC56283.1"/>
    </source>
</evidence>
<proteinExistence type="predicted"/>